<accession>A0A5R8WPA1</accession>
<evidence type="ECO:0000313" key="1">
    <source>
        <dbReference type="EMBL" id="TLM91884.1"/>
    </source>
</evidence>
<dbReference type="AlphaFoldDB" id="A0A5R8WPA1"/>
<sequence length="130" mass="14324">MSLPYLSVYLHPGPAPVLEAQWRGFATSAEFRAAIGQLLQLGLAHRVRGWLADDRQLGAVRPRDLEWSRQELLGGLSRAGLRRFALIESTEALNRHTIAAMYERATAAVGFDIRRFDALGPARAWAAGGE</sequence>
<gene>
    <name evidence="1" type="ORF">FDY95_15135</name>
</gene>
<proteinExistence type="predicted"/>
<organism evidence="1 2">
    <name type="scientific">Hymenobacter jeollabukensis</name>
    <dbReference type="NCBI Taxonomy" id="2025313"/>
    <lineage>
        <taxon>Bacteria</taxon>
        <taxon>Pseudomonadati</taxon>
        <taxon>Bacteroidota</taxon>
        <taxon>Cytophagia</taxon>
        <taxon>Cytophagales</taxon>
        <taxon>Hymenobacteraceae</taxon>
        <taxon>Hymenobacter</taxon>
    </lineage>
</organism>
<evidence type="ECO:0008006" key="3">
    <source>
        <dbReference type="Google" id="ProtNLM"/>
    </source>
</evidence>
<comment type="caution">
    <text evidence="1">The sequence shown here is derived from an EMBL/GenBank/DDBJ whole genome shotgun (WGS) entry which is preliminary data.</text>
</comment>
<dbReference type="OrthoDB" id="979415at2"/>
<reference evidence="1 2" key="1">
    <citation type="submission" date="2019-05" db="EMBL/GenBank/DDBJ databases">
        <title>Hymenobacter edaphi sp. nov., isolated from abandoned arsenic-contaminated farmland soil.</title>
        <authorList>
            <person name="Nie L."/>
        </authorList>
    </citation>
    <scope>NUCLEOTIDE SEQUENCE [LARGE SCALE GENOMIC DNA]</scope>
    <source>
        <strain evidence="1 2">1-3-3-8</strain>
    </source>
</reference>
<keyword evidence="2" id="KW-1185">Reference proteome</keyword>
<evidence type="ECO:0000313" key="2">
    <source>
        <dbReference type="Proteomes" id="UP000305517"/>
    </source>
</evidence>
<name>A0A5R8WPA1_9BACT</name>
<dbReference type="Proteomes" id="UP000305517">
    <property type="component" value="Unassembled WGS sequence"/>
</dbReference>
<protein>
    <recommendedName>
        <fullName evidence="3">STAS/SEC14 domain-containing protein</fullName>
    </recommendedName>
</protein>
<dbReference type="EMBL" id="VAJM01000006">
    <property type="protein sequence ID" value="TLM91884.1"/>
    <property type="molecule type" value="Genomic_DNA"/>
</dbReference>